<evidence type="ECO:0000256" key="9">
    <source>
        <dbReference type="SAM" id="Phobius"/>
    </source>
</evidence>
<keyword evidence="4 12" id="KW-0418">Kinase</keyword>
<dbReference type="InterPro" id="IPR011019">
    <property type="entry name" value="KIND_dom"/>
</dbReference>
<dbReference type="SUPFAM" id="SSF56112">
    <property type="entry name" value="Protein kinase-like (PK-like)"/>
    <property type="match status" value="1"/>
</dbReference>
<evidence type="ECO:0000256" key="8">
    <source>
        <dbReference type="SAM" id="MobiDB-lite"/>
    </source>
</evidence>
<dbReference type="InterPro" id="IPR000719">
    <property type="entry name" value="Prot_kinase_dom"/>
</dbReference>
<evidence type="ECO:0000313" key="12">
    <source>
        <dbReference type="EMBL" id="EDY22419.1"/>
    </source>
</evidence>
<evidence type="ECO:0000256" key="4">
    <source>
        <dbReference type="ARBA" id="ARBA00022777"/>
    </source>
</evidence>
<dbReference type="Gene3D" id="3.30.200.20">
    <property type="entry name" value="Phosphorylase Kinase, domain 1"/>
    <property type="match status" value="1"/>
</dbReference>
<protein>
    <submittedName>
        <fullName evidence="12">Serine/threonine protein kinase</fullName>
    </submittedName>
</protein>
<dbReference type="RefSeq" id="WP_006977871.1">
    <property type="nucleotide sequence ID" value="NZ_ABVL01000001.1"/>
</dbReference>
<name>B4CV31_9BACT</name>
<dbReference type="PANTHER" id="PTHR43289:SF6">
    <property type="entry name" value="SERINE_THREONINE-PROTEIN KINASE NEKL-3"/>
    <property type="match status" value="1"/>
</dbReference>
<feature type="compositionally biased region" description="Polar residues" evidence="8">
    <location>
        <begin position="185"/>
        <end position="195"/>
    </location>
</feature>
<dbReference type="EMBL" id="ABVL01000001">
    <property type="protein sequence ID" value="EDY22419.1"/>
    <property type="molecule type" value="Genomic_DNA"/>
</dbReference>
<gene>
    <name evidence="12" type="ORF">CfE428DRAFT_0544</name>
</gene>
<feature type="binding site" evidence="6">
    <location>
        <position position="62"/>
    </location>
    <ligand>
        <name>ATP</name>
        <dbReference type="ChEBI" id="CHEBI:30616"/>
    </ligand>
</feature>
<dbReference type="SMART" id="SM00220">
    <property type="entry name" value="S_TKc"/>
    <property type="match status" value="1"/>
</dbReference>
<dbReference type="eggNOG" id="COG0515">
    <property type="taxonomic scope" value="Bacteria"/>
</dbReference>
<keyword evidence="7" id="KW-0175">Coiled coil</keyword>
<accession>B4CV31</accession>
<dbReference type="AlphaFoldDB" id="B4CV31"/>
<reference evidence="12 13" key="1">
    <citation type="journal article" date="2011" name="J. Bacteriol.">
        <title>Genome sequence of Chthoniobacter flavus Ellin428, an aerobic heterotrophic soil bacterium.</title>
        <authorList>
            <person name="Kant R."/>
            <person name="van Passel M.W."/>
            <person name="Palva A."/>
            <person name="Lucas S."/>
            <person name="Lapidus A."/>
            <person name="Glavina Del Rio T."/>
            <person name="Dalin E."/>
            <person name="Tice H."/>
            <person name="Bruce D."/>
            <person name="Goodwin L."/>
            <person name="Pitluck S."/>
            <person name="Larimer F.W."/>
            <person name="Land M.L."/>
            <person name="Hauser L."/>
            <person name="Sangwan P."/>
            <person name="de Vos W.M."/>
            <person name="Janssen P.H."/>
            <person name="Smidt H."/>
        </authorList>
    </citation>
    <scope>NUCLEOTIDE SEQUENCE [LARGE SCALE GENOMIC DNA]</scope>
    <source>
        <strain evidence="12 13">Ellin428</strain>
    </source>
</reference>
<dbReference type="Pfam" id="PF00069">
    <property type="entry name" value="Pkinase"/>
    <property type="match status" value="1"/>
</dbReference>
<feature type="transmembrane region" description="Helical" evidence="9">
    <location>
        <begin position="442"/>
        <end position="462"/>
    </location>
</feature>
<organism evidence="12 13">
    <name type="scientific">Chthoniobacter flavus Ellin428</name>
    <dbReference type="NCBI Taxonomy" id="497964"/>
    <lineage>
        <taxon>Bacteria</taxon>
        <taxon>Pseudomonadati</taxon>
        <taxon>Verrucomicrobiota</taxon>
        <taxon>Spartobacteria</taxon>
        <taxon>Chthoniobacterales</taxon>
        <taxon>Chthoniobacteraceae</taxon>
        <taxon>Chthoniobacter</taxon>
    </lineage>
</organism>
<evidence type="ECO:0000256" key="5">
    <source>
        <dbReference type="ARBA" id="ARBA00022840"/>
    </source>
</evidence>
<dbReference type="PROSITE" id="PS50011">
    <property type="entry name" value="PROTEIN_KINASE_DOM"/>
    <property type="match status" value="1"/>
</dbReference>
<dbReference type="PANTHER" id="PTHR43289">
    <property type="entry name" value="MITOGEN-ACTIVATED PROTEIN KINASE KINASE KINASE 20-RELATED"/>
    <property type="match status" value="1"/>
</dbReference>
<feature type="domain" description="Protein kinase" evidence="10">
    <location>
        <begin position="33"/>
        <end position="287"/>
    </location>
</feature>
<dbReference type="GO" id="GO:0004674">
    <property type="term" value="F:protein serine/threonine kinase activity"/>
    <property type="evidence" value="ECO:0007669"/>
    <property type="project" value="UniProtKB-KW"/>
</dbReference>
<evidence type="ECO:0000256" key="1">
    <source>
        <dbReference type="ARBA" id="ARBA00022679"/>
    </source>
</evidence>
<evidence type="ECO:0000313" key="13">
    <source>
        <dbReference type="Proteomes" id="UP000005824"/>
    </source>
</evidence>
<keyword evidence="13" id="KW-1185">Reference proteome</keyword>
<keyword evidence="3 6" id="KW-0547">Nucleotide-binding</keyword>
<keyword evidence="1" id="KW-0808">Transferase</keyword>
<feature type="compositionally biased region" description="Low complexity" evidence="8">
    <location>
        <begin position="11"/>
        <end position="25"/>
    </location>
</feature>
<proteinExistence type="predicted"/>
<dbReference type="InterPro" id="IPR008271">
    <property type="entry name" value="Ser/Thr_kinase_AS"/>
</dbReference>
<feature type="region of interest" description="Disordered" evidence="8">
    <location>
        <begin position="788"/>
        <end position="824"/>
    </location>
</feature>
<evidence type="ECO:0000259" key="11">
    <source>
        <dbReference type="PROSITE" id="PS51377"/>
    </source>
</evidence>
<dbReference type="Proteomes" id="UP000005824">
    <property type="component" value="Unassembled WGS sequence"/>
</dbReference>
<feature type="transmembrane region" description="Helical" evidence="9">
    <location>
        <begin position="468"/>
        <end position="489"/>
    </location>
</feature>
<feature type="compositionally biased region" description="Polar residues" evidence="8">
    <location>
        <begin position="810"/>
        <end position="824"/>
    </location>
</feature>
<dbReference type="PROSITE" id="PS51377">
    <property type="entry name" value="KIND"/>
    <property type="match status" value="1"/>
</dbReference>
<dbReference type="InterPro" id="IPR017441">
    <property type="entry name" value="Protein_kinase_ATP_BS"/>
</dbReference>
<dbReference type="Gene3D" id="1.10.510.10">
    <property type="entry name" value="Transferase(Phosphotransferase) domain 1"/>
    <property type="match status" value="1"/>
</dbReference>
<keyword evidence="9" id="KW-0812">Transmembrane</keyword>
<dbReference type="CDD" id="cd14014">
    <property type="entry name" value="STKc_PknB_like"/>
    <property type="match status" value="1"/>
</dbReference>
<dbReference type="GO" id="GO:0005524">
    <property type="term" value="F:ATP binding"/>
    <property type="evidence" value="ECO:0007669"/>
    <property type="project" value="UniProtKB-UniRule"/>
</dbReference>
<dbReference type="STRING" id="497964.CfE428DRAFT_0544"/>
<keyword evidence="12" id="KW-0723">Serine/threonine-protein kinase</keyword>
<evidence type="ECO:0000259" key="10">
    <source>
        <dbReference type="PROSITE" id="PS50011"/>
    </source>
</evidence>
<evidence type="ECO:0000256" key="7">
    <source>
        <dbReference type="SAM" id="Coils"/>
    </source>
</evidence>
<evidence type="ECO:0000256" key="3">
    <source>
        <dbReference type="ARBA" id="ARBA00022741"/>
    </source>
</evidence>
<dbReference type="InParanoid" id="B4CV31"/>
<feature type="region of interest" description="Disordered" evidence="8">
    <location>
        <begin position="185"/>
        <end position="211"/>
    </location>
</feature>
<keyword evidence="2" id="KW-0677">Repeat</keyword>
<evidence type="ECO:0000256" key="6">
    <source>
        <dbReference type="PROSITE-ProRule" id="PRU10141"/>
    </source>
</evidence>
<keyword evidence="5 6" id="KW-0067">ATP-binding</keyword>
<feature type="region of interest" description="Disordered" evidence="8">
    <location>
        <begin position="1"/>
        <end position="27"/>
    </location>
</feature>
<dbReference type="PROSITE" id="PS00107">
    <property type="entry name" value="PROTEIN_KINASE_ATP"/>
    <property type="match status" value="1"/>
</dbReference>
<sequence>MNLGTDTLTDAEAAAGRPAAPTPEELTPHFPQLDILECLGRGGMGVVYQARQKSLNRLVALKLLAPERAGDADFAKRFAQEAQALAALSHPHIVTVHDFGQAGGFYYLLMEFIDGVNLRQAMQAGRFKPEQALAIVPPICAALQYAHEHGIVHRDIKPENLLLDKEGRVKIADFGIAKMLGEESSTGIAESQPAGTPQYMAPEQKQHQRTDHRADIYSLGVVLYEMLTGELPGEKLQPPSSRLRGLQIDVRLDEIVLRALEKAPEMRFQTAAELRTQVETVASHPTASAKANPAPGAPPRVLKIGMAYVTTPDQLRTFEGRFFLHRTNTQLHLDEQQLSFALARTPTSIPLAAIGDLSIGHFPRMMNPAGINYISVSYEEGGETRRVLLTPNEGLIDSPGHVNRLGAEWFAAIRDAVTATTGKAPATTPAEQLGLPSSPAALAVWAMILLPALLLLLVTFSIAGSGSFLTPLNTTLIGVLVLGSLAVVYRYSRGRERVAGDSATREPGSAGNTKSRHAWVWLVSGIVAVIVFGFFVLCAGVFWLYGRAASSNRQAVAQQATAIAREAAARQAAEARTAHSPHQPNTKTEIHLVPQSVVDSARAARDRATKLFQAGFKDPSAVSKAEEQLRWAEAMYAGDRLRAALARRDGAKERLTLLQRQRLALRGQSGPVPVDDELTAAERELAEAEARVGELQMSGTPNGGLLPVTQSNGHLVPQSVVDSAREALDVAQKRFEAGNIDQVTCMKAREQLQWAEAMFVGDRLGAAKARRDGARERLEVLKQMSLAGRASPEDMAAVERETAEAEAQVSELQGASRSTTPGAK</sequence>
<keyword evidence="9" id="KW-1133">Transmembrane helix</keyword>
<evidence type="ECO:0000256" key="2">
    <source>
        <dbReference type="ARBA" id="ARBA00022737"/>
    </source>
</evidence>
<dbReference type="PROSITE" id="PS00108">
    <property type="entry name" value="PROTEIN_KINASE_ST"/>
    <property type="match status" value="1"/>
</dbReference>
<dbReference type="InterPro" id="IPR011009">
    <property type="entry name" value="Kinase-like_dom_sf"/>
</dbReference>
<feature type="transmembrane region" description="Helical" evidence="9">
    <location>
        <begin position="519"/>
        <end position="545"/>
    </location>
</feature>
<keyword evidence="9" id="KW-0472">Membrane</keyword>
<feature type="domain" description="KIND" evidence="11">
    <location>
        <begin position="116"/>
        <end position="299"/>
    </location>
</feature>
<feature type="coiled-coil region" evidence="7">
    <location>
        <begin position="641"/>
        <end position="698"/>
    </location>
</feature>
<comment type="caution">
    <text evidence="12">The sequence shown here is derived from an EMBL/GenBank/DDBJ whole genome shotgun (WGS) entry which is preliminary data.</text>
</comment>